<name>A0A3G9G876_9CAUL</name>
<reference evidence="3" key="2">
    <citation type="journal article" date="2017" name="Plant Physiol. Biochem.">
        <title>Differential oxidative and antioxidative response of duckweed Lemna minor toward plant growth promoting/inhibiting bacteria.</title>
        <authorList>
            <person name="Ishizawa H."/>
            <person name="Kuroda M."/>
            <person name="Morikawa M."/>
            <person name="Ike M."/>
        </authorList>
    </citation>
    <scope>NUCLEOTIDE SEQUENCE [LARGE SCALE GENOMIC DNA]</scope>
    <source>
        <strain evidence="3">M6</strain>
    </source>
</reference>
<dbReference type="InterPro" id="IPR006311">
    <property type="entry name" value="TAT_signal"/>
</dbReference>
<dbReference type="Proteomes" id="UP000278756">
    <property type="component" value="Chromosome 1"/>
</dbReference>
<dbReference type="AlphaFoldDB" id="A0A3G9G876"/>
<accession>A0A3G9G876</accession>
<sequence length="249" mass="27525">MSLSRRQWLASGLAASASSSLLAPSLFAAEAGELIYANPLEAASDVAKFKMEGDAKVDFPNGRMQLSALRDAAEGQASNFVFWCPEVFPDHVEISWNFWPLKEPGLCILFFAAGGVNGEHILSPKLKARAGIYDQYTKSDVKALQISYFRRRWEEERAFHLANLRYAPGFEMLAQGADPLPDVEDARPPYRIKIRKSGASVAFTINDLPVVNWTGAADRQWPTGGSIGFRQMAPLVAEYADLEVRKIKA</sequence>
<feature type="chain" id="PRO_5018242326" description="DUF1961 family protein" evidence="1">
    <location>
        <begin position="29"/>
        <end position="249"/>
    </location>
</feature>
<evidence type="ECO:0000313" key="2">
    <source>
        <dbReference type="EMBL" id="BBF81403.1"/>
    </source>
</evidence>
<dbReference type="Gene3D" id="2.60.120.200">
    <property type="match status" value="1"/>
</dbReference>
<dbReference type="SUPFAM" id="SSF49899">
    <property type="entry name" value="Concanavalin A-like lectins/glucanases"/>
    <property type="match status" value="1"/>
</dbReference>
<evidence type="ECO:0000256" key="1">
    <source>
        <dbReference type="SAM" id="SignalP"/>
    </source>
</evidence>
<feature type="signal peptide" evidence="1">
    <location>
        <begin position="1"/>
        <end position="28"/>
    </location>
</feature>
<proteinExistence type="predicted"/>
<keyword evidence="1" id="KW-0732">Signal</keyword>
<organism evidence="2 3">
    <name type="scientific">Asticcacaulis excentricus</name>
    <dbReference type="NCBI Taxonomy" id="78587"/>
    <lineage>
        <taxon>Bacteria</taxon>
        <taxon>Pseudomonadati</taxon>
        <taxon>Pseudomonadota</taxon>
        <taxon>Alphaproteobacteria</taxon>
        <taxon>Caulobacterales</taxon>
        <taxon>Caulobacteraceae</taxon>
        <taxon>Asticcacaulis</taxon>
    </lineage>
</organism>
<dbReference type="Pfam" id="PF09224">
    <property type="entry name" value="DUF1961"/>
    <property type="match status" value="1"/>
</dbReference>
<evidence type="ECO:0008006" key="4">
    <source>
        <dbReference type="Google" id="ProtNLM"/>
    </source>
</evidence>
<dbReference type="EMBL" id="AP018827">
    <property type="protein sequence ID" value="BBF81403.1"/>
    <property type="molecule type" value="Genomic_DNA"/>
</dbReference>
<reference evidence="3" key="1">
    <citation type="journal article" date="2017" name="Biotechnol. Biofuels">
        <title>Evaluation of environmental bacterial communities as a factor affecting the growth of duckweed Lemna minor.</title>
        <authorList>
            <person name="Ishizawa H."/>
            <person name="Kuroda M."/>
            <person name="Morikawa M."/>
            <person name="Ike M."/>
        </authorList>
    </citation>
    <scope>NUCLEOTIDE SEQUENCE [LARGE SCALE GENOMIC DNA]</scope>
    <source>
        <strain evidence="3">M6</strain>
    </source>
</reference>
<dbReference type="PROSITE" id="PS51318">
    <property type="entry name" value="TAT"/>
    <property type="match status" value="1"/>
</dbReference>
<dbReference type="OrthoDB" id="7171052at2"/>
<dbReference type="InterPro" id="IPR015305">
    <property type="entry name" value="DUF1961"/>
</dbReference>
<protein>
    <recommendedName>
        <fullName evidence="4">DUF1961 family protein</fullName>
    </recommendedName>
</protein>
<dbReference type="InterPro" id="IPR013320">
    <property type="entry name" value="ConA-like_dom_sf"/>
</dbReference>
<evidence type="ECO:0000313" key="3">
    <source>
        <dbReference type="Proteomes" id="UP000278756"/>
    </source>
</evidence>
<dbReference type="RefSeq" id="WP_126422465.1">
    <property type="nucleotide sequence ID" value="NZ_AP018827.1"/>
</dbReference>
<gene>
    <name evidence="2" type="ORF">EM6_2001</name>
</gene>